<dbReference type="GO" id="GO:0042973">
    <property type="term" value="F:glucan endo-1,3-beta-D-glucosidase activity"/>
    <property type="evidence" value="ECO:0007669"/>
    <property type="project" value="TreeGrafter"/>
</dbReference>
<dbReference type="Pfam" id="PF00622">
    <property type="entry name" value="SPRY"/>
    <property type="match status" value="1"/>
</dbReference>
<dbReference type="GO" id="GO:0016020">
    <property type="term" value="C:membrane"/>
    <property type="evidence" value="ECO:0007669"/>
    <property type="project" value="UniProtKB-SubCell"/>
</dbReference>
<dbReference type="Proteomes" id="UP000825438">
    <property type="component" value="Chromosome III"/>
</dbReference>
<dbReference type="InterPro" id="IPR001870">
    <property type="entry name" value="B30.2/SPRY"/>
</dbReference>
<evidence type="ECO:0000313" key="22">
    <source>
        <dbReference type="EMBL" id="QWW23876.1"/>
    </source>
</evidence>
<dbReference type="Gene3D" id="3.20.20.80">
    <property type="entry name" value="Glycosidases"/>
    <property type="match status" value="1"/>
</dbReference>
<sequence>MKFNIFAAATIFTSTVAGLGDLAFSLGVKDNSGNCKTADEYKQDFSVLSSHSKIVRTYAVSDCNTLENLGPAAEEAGFQVMFGIWPTDEAHFGAEKEALKTFLPKISKSTVKVFTVGSEALYRDDMSASDLANAINEVKQLLSEIKDKNGESYKDIQVGTADSWNVLVDGGSLPAIKAADFVFANAFSYWQGQTKENASYSFVDDIMQALQTIQTAKGSTDLGNFWVGETGWPTQGTHFEASEPSVENAKNYWKEAICAIRAWGVNVCVFEAFDEAWKPDTSGTSDVEKYWGVWEENYSLKYPLSSIGIHAWPLPRSRNDGSTNLVSAAEGGDGTTLFIVTTVFLSLTLIIMLLVAVFVMINRLNTASEEALIHEEENQAYLELNSDEQELYFQSREYLAANPYFRGDLALSQNLSIQEKGIRAWEFVKDYMLTNNDLLIVNRFELNFFKKLECSTQTNLPIPMTNDVYYFECKVYSLPSPSETTISIGLSSKPYPWFRLPGRHAYSVSYDSDGYRRHNQPFSPRGDPPFPSLIEGDVVGIGYRVRSGTIFFTRNGKKLSESKIGGHIKNFKIPQEGQLFPIVGANNLCSVHVNIGQLGFVFIEGNVKKWGFAPLEGNGPAPPAYKKFNSDILLERSEIDDDNDLTDRENDFPPDFWDIHTEQNEGCTSNQDKFSYNAYEEEQSDDERITMNSLIPSKPPSYNSNEPITTNETT</sequence>
<keyword evidence="4" id="KW-0134">Cell wall</keyword>
<dbReference type="CDD" id="cd12910">
    <property type="entry name" value="SPRY_SSH4_like"/>
    <property type="match status" value="1"/>
</dbReference>
<evidence type="ECO:0000256" key="3">
    <source>
        <dbReference type="ARBA" id="ARBA00008773"/>
    </source>
</evidence>
<feature type="chain" id="PRO_5034953409" description="glucan 1,3-beta-glucosidase" evidence="20">
    <location>
        <begin position="19"/>
        <end position="714"/>
    </location>
</feature>
<proteinExistence type="inferred from homology"/>
<evidence type="ECO:0000256" key="16">
    <source>
        <dbReference type="ARBA" id="ARBA00041761"/>
    </source>
</evidence>
<evidence type="ECO:0000256" key="5">
    <source>
        <dbReference type="ARBA" id="ARBA00022525"/>
    </source>
</evidence>
<keyword evidence="8" id="KW-0378">Hydrolase</keyword>
<evidence type="ECO:0000256" key="1">
    <source>
        <dbReference type="ARBA" id="ARBA00004167"/>
    </source>
</evidence>
<dbReference type="PANTHER" id="PTHR16631:SF26">
    <property type="entry name" value="GLUCAN 1,3-BETA-GLUCOSIDASE"/>
    <property type="match status" value="1"/>
</dbReference>
<dbReference type="AlphaFoldDB" id="A0A8F2W1P5"/>
<gene>
    <name evidence="22" type="ORF">CA7LBN_002710</name>
</gene>
<dbReference type="FunFam" id="3.20.20.80:FF:000105">
    <property type="entry name" value="Glucan 1,3-beta-glucosidase"/>
    <property type="match status" value="1"/>
</dbReference>
<comment type="catalytic activity">
    <reaction evidence="14">
        <text>Successive hydrolysis of beta-D-glucose units from the non-reducing ends of (1-&gt;3)-beta-D-glucans, releasing alpha-glucose.</text>
        <dbReference type="EC" id="3.2.1.58"/>
    </reaction>
</comment>
<evidence type="ECO:0000256" key="13">
    <source>
        <dbReference type="ARBA" id="ARBA00023316"/>
    </source>
</evidence>
<dbReference type="InterPro" id="IPR003877">
    <property type="entry name" value="SPRY_dom"/>
</dbReference>
<dbReference type="GO" id="GO:0009986">
    <property type="term" value="C:cell surface"/>
    <property type="evidence" value="ECO:0007669"/>
    <property type="project" value="TreeGrafter"/>
</dbReference>
<keyword evidence="6 19" id="KW-0812">Transmembrane</keyword>
<protein>
    <recommendedName>
        <fullName evidence="15">glucan 1,3-beta-glucosidase</fullName>
        <ecNumber evidence="15">3.2.1.58</ecNumber>
    </recommendedName>
    <alternativeName>
        <fullName evidence="16">Exo-1,3-beta-glucanase</fullName>
    </alternativeName>
</protein>
<evidence type="ECO:0000256" key="12">
    <source>
        <dbReference type="ARBA" id="ARBA00023295"/>
    </source>
</evidence>
<dbReference type="PROSITE" id="PS50188">
    <property type="entry name" value="B302_SPRY"/>
    <property type="match status" value="1"/>
</dbReference>
<dbReference type="InterPro" id="IPR000490">
    <property type="entry name" value="Glyco_hydro_17"/>
</dbReference>
<evidence type="ECO:0000256" key="18">
    <source>
        <dbReference type="SAM" id="MobiDB-lite"/>
    </source>
</evidence>
<dbReference type="InterPro" id="IPR013320">
    <property type="entry name" value="ConA-like_dom_sf"/>
</dbReference>
<keyword evidence="13" id="KW-0961">Cell wall biogenesis/degradation</keyword>
<dbReference type="PANTHER" id="PTHR16631">
    <property type="entry name" value="GLUCAN 1,3-BETA-GLUCOSIDASE"/>
    <property type="match status" value="1"/>
</dbReference>
<evidence type="ECO:0000256" key="11">
    <source>
        <dbReference type="ARBA" id="ARBA00023180"/>
    </source>
</evidence>
<dbReference type="InterPro" id="IPR050732">
    <property type="entry name" value="Beta-glucan_modifiers"/>
</dbReference>
<keyword evidence="10 19" id="KW-0472">Membrane</keyword>
<comment type="similarity">
    <text evidence="3 17">Belongs to the glycosyl hydrolase 17 family.</text>
</comment>
<evidence type="ECO:0000256" key="19">
    <source>
        <dbReference type="SAM" id="Phobius"/>
    </source>
</evidence>
<feature type="compositionally biased region" description="Polar residues" evidence="18">
    <location>
        <begin position="690"/>
        <end position="714"/>
    </location>
</feature>
<evidence type="ECO:0000256" key="14">
    <source>
        <dbReference type="ARBA" id="ARBA00036824"/>
    </source>
</evidence>
<dbReference type="SUPFAM" id="SSF49899">
    <property type="entry name" value="Concanavalin A-like lectins/glucanases"/>
    <property type="match status" value="1"/>
</dbReference>
<evidence type="ECO:0000256" key="10">
    <source>
        <dbReference type="ARBA" id="ARBA00023136"/>
    </source>
</evidence>
<feature type="transmembrane region" description="Helical" evidence="19">
    <location>
        <begin position="337"/>
        <end position="361"/>
    </location>
</feature>
<dbReference type="InterPro" id="IPR035780">
    <property type="entry name" value="SPRY_Ssh4-like"/>
</dbReference>
<evidence type="ECO:0000256" key="17">
    <source>
        <dbReference type="RuleBase" id="RU004335"/>
    </source>
</evidence>
<keyword evidence="5" id="KW-0964">Secreted</keyword>
<dbReference type="EMBL" id="CP076751">
    <property type="protein sequence ID" value="QWW23876.1"/>
    <property type="molecule type" value="Genomic_DNA"/>
</dbReference>
<keyword evidence="7 20" id="KW-0732">Signal</keyword>
<evidence type="ECO:0000256" key="4">
    <source>
        <dbReference type="ARBA" id="ARBA00022512"/>
    </source>
</evidence>
<dbReference type="GO" id="GO:0031505">
    <property type="term" value="P:fungal-type cell wall organization"/>
    <property type="evidence" value="ECO:0007669"/>
    <property type="project" value="UniProtKB-ARBA"/>
</dbReference>
<evidence type="ECO:0000256" key="2">
    <source>
        <dbReference type="ARBA" id="ARBA00004191"/>
    </source>
</evidence>
<dbReference type="Gene3D" id="2.60.120.920">
    <property type="match status" value="1"/>
</dbReference>
<comment type="subcellular location">
    <subcellularLocation>
        <location evidence="1">Membrane</location>
        <topology evidence="1">Single-pass membrane protein</topology>
    </subcellularLocation>
    <subcellularLocation>
        <location evidence="2">Secreted</location>
        <location evidence="2">Cell wall</location>
    </subcellularLocation>
</comment>
<dbReference type="GO" id="GO:0005975">
    <property type="term" value="P:carbohydrate metabolic process"/>
    <property type="evidence" value="ECO:0007669"/>
    <property type="project" value="InterPro"/>
</dbReference>
<evidence type="ECO:0000259" key="21">
    <source>
        <dbReference type="PROSITE" id="PS50188"/>
    </source>
</evidence>
<feature type="region of interest" description="Disordered" evidence="18">
    <location>
        <begin position="680"/>
        <end position="714"/>
    </location>
</feature>
<dbReference type="GO" id="GO:0009277">
    <property type="term" value="C:fungal-type cell wall"/>
    <property type="evidence" value="ECO:0007669"/>
    <property type="project" value="TreeGrafter"/>
</dbReference>
<dbReference type="SUPFAM" id="SSF51445">
    <property type="entry name" value="(Trans)glycosidases"/>
    <property type="match status" value="1"/>
</dbReference>
<dbReference type="SMART" id="SM00449">
    <property type="entry name" value="SPRY"/>
    <property type="match status" value="1"/>
</dbReference>
<evidence type="ECO:0000256" key="6">
    <source>
        <dbReference type="ARBA" id="ARBA00022692"/>
    </source>
</evidence>
<dbReference type="GO" id="GO:0005576">
    <property type="term" value="C:extracellular region"/>
    <property type="evidence" value="ECO:0007669"/>
    <property type="project" value="TreeGrafter"/>
</dbReference>
<name>A0A8F2W1P5_CANAR</name>
<reference evidence="22" key="1">
    <citation type="submission" date="2021-06" db="EMBL/GenBank/DDBJ databases">
        <title>Candida auris outbreak in lebanese hospital.</title>
        <authorList>
            <person name="Finianos M."/>
        </authorList>
    </citation>
    <scope>NUCLEOTIDE SEQUENCE</scope>
    <source>
        <strain evidence="22">CA7LBN</strain>
    </source>
</reference>
<accession>A0A8F2W1P5</accession>
<dbReference type="GO" id="GO:0004338">
    <property type="term" value="F:glucan exo-1,3-beta-glucosidase activity"/>
    <property type="evidence" value="ECO:0007669"/>
    <property type="project" value="UniProtKB-EC"/>
</dbReference>
<evidence type="ECO:0000256" key="7">
    <source>
        <dbReference type="ARBA" id="ARBA00022729"/>
    </source>
</evidence>
<feature type="signal peptide" evidence="20">
    <location>
        <begin position="1"/>
        <end position="18"/>
    </location>
</feature>
<dbReference type="Pfam" id="PF00332">
    <property type="entry name" value="Glyco_hydro_17"/>
    <property type="match status" value="1"/>
</dbReference>
<evidence type="ECO:0000256" key="15">
    <source>
        <dbReference type="ARBA" id="ARBA00038929"/>
    </source>
</evidence>
<evidence type="ECO:0000256" key="8">
    <source>
        <dbReference type="ARBA" id="ARBA00022801"/>
    </source>
</evidence>
<evidence type="ECO:0000256" key="20">
    <source>
        <dbReference type="SAM" id="SignalP"/>
    </source>
</evidence>
<keyword evidence="9 19" id="KW-1133">Transmembrane helix</keyword>
<keyword evidence="12" id="KW-0326">Glycosidase</keyword>
<organism evidence="22">
    <name type="scientific">Candidozyma auris</name>
    <name type="common">Yeast</name>
    <name type="synonym">Candida auris</name>
    <dbReference type="NCBI Taxonomy" id="498019"/>
    <lineage>
        <taxon>Eukaryota</taxon>
        <taxon>Fungi</taxon>
        <taxon>Dikarya</taxon>
        <taxon>Ascomycota</taxon>
        <taxon>Saccharomycotina</taxon>
        <taxon>Pichiomycetes</taxon>
        <taxon>Metschnikowiaceae</taxon>
        <taxon>Candidozyma</taxon>
    </lineage>
</organism>
<feature type="domain" description="B30.2/SPRY" evidence="21">
    <location>
        <begin position="407"/>
        <end position="600"/>
    </location>
</feature>
<keyword evidence="11" id="KW-0325">Glycoprotein</keyword>
<dbReference type="InterPro" id="IPR043136">
    <property type="entry name" value="B30.2/SPRY_sf"/>
</dbReference>
<evidence type="ECO:0000256" key="9">
    <source>
        <dbReference type="ARBA" id="ARBA00022989"/>
    </source>
</evidence>
<dbReference type="EC" id="3.2.1.58" evidence="15"/>
<dbReference type="InterPro" id="IPR017853">
    <property type="entry name" value="GH"/>
</dbReference>